<dbReference type="Pfam" id="PF02181">
    <property type="entry name" value="FH2"/>
    <property type="match status" value="1"/>
</dbReference>
<dbReference type="AlphaFoldDB" id="R0G3D2"/>
<feature type="compositionally biased region" description="Low complexity" evidence="3">
    <location>
        <begin position="443"/>
        <end position="464"/>
    </location>
</feature>
<feature type="compositionally biased region" description="Low complexity" evidence="3">
    <location>
        <begin position="295"/>
        <end position="307"/>
    </location>
</feature>
<dbReference type="GO" id="GO:0045010">
    <property type="term" value="P:actin nucleation"/>
    <property type="evidence" value="ECO:0007669"/>
    <property type="project" value="InterPro"/>
</dbReference>
<protein>
    <recommendedName>
        <fullName evidence="2">Formin-like protein</fullName>
    </recommendedName>
</protein>
<feature type="domain" description="FH2" evidence="5">
    <location>
        <begin position="508"/>
        <end position="883"/>
    </location>
</feature>
<dbReference type="InterPro" id="IPR027643">
    <property type="entry name" value="Formin-like_plant"/>
</dbReference>
<dbReference type="KEGG" id="crb:17891558"/>
<dbReference type="GO" id="GO:0051015">
    <property type="term" value="F:actin filament binding"/>
    <property type="evidence" value="ECO:0007669"/>
    <property type="project" value="InterPro"/>
</dbReference>
<name>R0G3D2_9BRAS</name>
<feature type="region of interest" description="Disordered" evidence="3">
    <location>
        <begin position="172"/>
        <end position="206"/>
    </location>
</feature>
<comment type="similarity">
    <text evidence="1">Belongs to the formin-like family. Class-I subfamily.</text>
</comment>
<dbReference type="OrthoDB" id="410721at2759"/>
<feature type="compositionally biased region" description="Pro residues" evidence="3">
    <location>
        <begin position="465"/>
        <end position="483"/>
    </location>
</feature>
<dbReference type="eggNOG" id="KOG1922">
    <property type="taxonomic scope" value="Eukaryota"/>
</dbReference>
<keyword evidence="4" id="KW-0812">Transmembrane</keyword>
<dbReference type="SUPFAM" id="SSF101447">
    <property type="entry name" value="Formin homology 2 domain (FH2 domain)"/>
    <property type="match status" value="1"/>
</dbReference>
<feature type="compositionally biased region" description="Polar residues" evidence="3">
    <location>
        <begin position="542"/>
        <end position="551"/>
    </location>
</feature>
<keyword evidence="4" id="KW-0472">Membrane</keyword>
<evidence type="ECO:0000256" key="4">
    <source>
        <dbReference type="SAM" id="Phobius"/>
    </source>
</evidence>
<evidence type="ECO:0000256" key="2">
    <source>
        <dbReference type="RuleBase" id="RU361260"/>
    </source>
</evidence>
<dbReference type="STRING" id="81985.R0G3D2"/>
<dbReference type="SMART" id="SM00498">
    <property type="entry name" value="FH2"/>
    <property type="match status" value="1"/>
</dbReference>
<dbReference type="EMBL" id="KB870807">
    <property type="protein sequence ID" value="EOA29856.1"/>
    <property type="molecule type" value="Genomic_DNA"/>
</dbReference>
<accession>R0G3D2</accession>
<dbReference type="PANTHER" id="PTHR23213:SF353">
    <property type="entry name" value="FORMIN-LIKE PROTEIN 10"/>
    <property type="match status" value="1"/>
</dbReference>
<dbReference type="InterPro" id="IPR015425">
    <property type="entry name" value="FH2_Formin"/>
</dbReference>
<feature type="region of interest" description="Disordered" evidence="3">
    <location>
        <begin position="507"/>
        <end position="551"/>
    </location>
</feature>
<evidence type="ECO:0000256" key="3">
    <source>
        <dbReference type="SAM" id="MobiDB-lite"/>
    </source>
</evidence>
<dbReference type="Gene3D" id="1.20.58.2220">
    <property type="entry name" value="Formin, FH2 domain"/>
    <property type="match status" value="1"/>
</dbReference>
<evidence type="ECO:0000313" key="7">
    <source>
        <dbReference type="Proteomes" id="UP000029121"/>
    </source>
</evidence>
<organism evidence="6 7">
    <name type="scientific">Capsella rubella</name>
    <dbReference type="NCBI Taxonomy" id="81985"/>
    <lineage>
        <taxon>Eukaryota</taxon>
        <taxon>Viridiplantae</taxon>
        <taxon>Streptophyta</taxon>
        <taxon>Embryophyta</taxon>
        <taxon>Tracheophyta</taxon>
        <taxon>Spermatophyta</taxon>
        <taxon>Magnoliopsida</taxon>
        <taxon>eudicotyledons</taxon>
        <taxon>Gunneridae</taxon>
        <taxon>Pentapetalae</taxon>
        <taxon>rosids</taxon>
        <taxon>malvids</taxon>
        <taxon>Brassicales</taxon>
        <taxon>Brassicaceae</taxon>
        <taxon>Camelineae</taxon>
        <taxon>Capsella</taxon>
    </lineage>
</organism>
<evidence type="ECO:0000256" key="1">
    <source>
        <dbReference type="ARBA" id="ARBA00025793"/>
    </source>
</evidence>
<dbReference type="InterPro" id="IPR042201">
    <property type="entry name" value="FH2_Formin_sf"/>
</dbReference>
<feature type="region of interest" description="Disordered" evidence="3">
    <location>
        <begin position="443"/>
        <end position="487"/>
    </location>
</feature>
<feature type="compositionally biased region" description="Polar residues" evidence="3">
    <location>
        <begin position="308"/>
        <end position="333"/>
    </location>
</feature>
<sequence>RTEEELSSSLHFNTSIVVVPFPLRLFHPEIVRNCRTHKLSNKTPKMDIFSYVILLSCASSPLSYASPASFSRRHLLQTPPTDPSTFSPPFFPLYSSSSPPPPPPQPLPPPAPTFATFPANISALVLPRSPQSHTPSRTLLIPVISAVLAVAALLGLSLFLYGRWRGQTRHFKEDSKTLAPSSDISPSGQQTPQCPPPRNNTTENKLSVAPSTSDVLYLGNVAASSGSVFVKPASPEISPLPPLPARSFLLQHNSEANLDGEEEDDDFYSPLASIAGQEPRDRRINPYSNCSCSISSHSDSPAMSPSATISPPMNSTAPHWSTNQNPQSLSSPERTTRNNKRYGGSSLRMFSLWNQSLGFPRISSASTSPERGMTRTPDAYARSSMYSSVATTPDRFFRKVLDSSPPRWNDFSRNVKSLFLSSTSASPARDFCINISESSRSLKSSWENPELATTEQSESAAAATLPPPQRPPPAMPEPPPLVPPSQSFMVQKSGKKLSFSEIPQSCWEGTTERPKPKLKPLPWDKVRPSSRRTTTWDRLPYNPSNANSKQRSLSCDLPMLNQESKVLDPRKSQNVAILLTTLKLTTNDVCQALRDGHYDALGVELLDSLARVVPSQEEEKKLISYSNDSVIKLAPSERFLKELLNVPFVFKRVDALLSVASFDSKVKHLKRSLRVIQAACEALRNSRMLVRLVGAVLETGMKSGNAHAFKLEELLKLVDIKSLDGRTSILHSVVQNILESEGIKGLQVVRNLSSVLDDVKKSAEWDYGVLRSDVATLYQGVQKIGEVLLLCEETGHSEEHHWWKFRESMTQFLETVAEEIKKIEREEASTLIAVKKITEYFHVDSAKEEAQLLKVFVIVRDFLNVLDGVCKKMEETREEATLA</sequence>
<reference evidence="7" key="1">
    <citation type="journal article" date="2013" name="Nat. Genet.">
        <title>The Capsella rubella genome and the genomic consequences of rapid mating system evolution.</title>
        <authorList>
            <person name="Slotte T."/>
            <person name="Hazzouri K.M."/>
            <person name="Agren J.A."/>
            <person name="Koenig D."/>
            <person name="Maumus F."/>
            <person name="Guo Y.L."/>
            <person name="Steige K."/>
            <person name="Platts A.E."/>
            <person name="Escobar J.S."/>
            <person name="Newman L.K."/>
            <person name="Wang W."/>
            <person name="Mandakova T."/>
            <person name="Vello E."/>
            <person name="Smith L.M."/>
            <person name="Henz S.R."/>
            <person name="Steffen J."/>
            <person name="Takuno S."/>
            <person name="Brandvain Y."/>
            <person name="Coop G."/>
            <person name="Andolfatto P."/>
            <person name="Hu T.T."/>
            <person name="Blanchette M."/>
            <person name="Clark R.M."/>
            <person name="Quesneville H."/>
            <person name="Nordborg M."/>
            <person name="Gaut B.S."/>
            <person name="Lysak M.A."/>
            <person name="Jenkins J."/>
            <person name="Grimwood J."/>
            <person name="Chapman J."/>
            <person name="Prochnik S."/>
            <person name="Shu S."/>
            <person name="Rokhsar D."/>
            <person name="Schmutz J."/>
            <person name="Weigel D."/>
            <person name="Wright S.I."/>
        </authorList>
    </citation>
    <scope>NUCLEOTIDE SEQUENCE [LARGE SCALE GENOMIC DNA]</scope>
    <source>
        <strain evidence="7">cv. Monte Gargano</strain>
    </source>
</reference>
<dbReference type="FunFam" id="1.20.58.2220:FF:000017">
    <property type="entry name" value="Formin-like protein"/>
    <property type="match status" value="1"/>
</dbReference>
<evidence type="ECO:0000313" key="6">
    <source>
        <dbReference type="EMBL" id="EOA29856.1"/>
    </source>
</evidence>
<feature type="region of interest" description="Disordered" evidence="3">
    <location>
        <begin position="295"/>
        <end position="338"/>
    </location>
</feature>
<dbReference type="PANTHER" id="PTHR23213">
    <property type="entry name" value="FORMIN-RELATED"/>
    <property type="match status" value="1"/>
</dbReference>
<feature type="compositionally biased region" description="Polar residues" evidence="3">
    <location>
        <begin position="178"/>
        <end position="192"/>
    </location>
</feature>
<feature type="transmembrane region" description="Helical" evidence="4">
    <location>
        <begin position="139"/>
        <end position="162"/>
    </location>
</feature>
<gene>
    <name evidence="6" type="ORF">CARUB_v10012950mg</name>
</gene>
<dbReference type="Proteomes" id="UP000029121">
    <property type="component" value="Unassembled WGS sequence"/>
</dbReference>
<keyword evidence="4" id="KW-1133">Transmembrane helix</keyword>
<proteinExistence type="inferred from homology"/>
<keyword evidence="7" id="KW-1185">Reference proteome</keyword>
<evidence type="ECO:0000259" key="5">
    <source>
        <dbReference type="PROSITE" id="PS51444"/>
    </source>
</evidence>
<dbReference type="PROSITE" id="PS51444">
    <property type="entry name" value="FH2"/>
    <property type="match status" value="1"/>
</dbReference>
<feature type="non-terminal residue" evidence="6">
    <location>
        <position position="1"/>
    </location>
</feature>